<comment type="caution">
    <text evidence="1">The sequence shown here is derived from an EMBL/GenBank/DDBJ whole genome shotgun (WGS) entry which is preliminary data.</text>
</comment>
<gene>
    <name evidence="1" type="ORF">EDB95_3875</name>
</gene>
<keyword evidence="2" id="KW-1185">Reference proteome</keyword>
<accession>A0A4R8DER2</accession>
<dbReference type="OrthoDB" id="628330at2"/>
<protein>
    <submittedName>
        <fullName evidence="1">Uncharacterized protein</fullName>
    </submittedName>
</protein>
<reference evidence="1 2" key="1">
    <citation type="submission" date="2019-03" db="EMBL/GenBank/DDBJ databases">
        <title>Genomic Encyclopedia of Type Strains, Phase IV (KMG-IV): sequencing the most valuable type-strain genomes for metagenomic binning, comparative biology and taxonomic classification.</title>
        <authorList>
            <person name="Goeker M."/>
        </authorList>
    </citation>
    <scope>NUCLEOTIDE SEQUENCE [LARGE SCALE GENOMIC DNA]</scope>
    <source>
        <strain evidence="1 2">DSM 100059</strain>
    </source>
</reference>
<evidence type="ECO:0000313" key="2">
    <source>
        <dbReference type="Proteomes" id="UP000294498"/>
    </source>
</evidence>
<organism evidence="1 2">
    <name type="scientific">Dinghuibacter silviterrae</name>
    <dbReference type="NCBI Taxonomy" id="1539049"/>
    <lineage>
        <taxon>Bacteria</taxon>
        <taxon>Pseudomonadati</taxon>
        <taxon>Bacteroidota</taxon>
        <taxon>Chitinophagia</taxon>
        <taxon>Chitinophagales</taxon>
        <taxon>Chitinophagaceae</taxon>
        <taxon>Dinghuibacter</taxon>
    </lineage>
</organism>
<dbReference type="AlphaFoldDB" id="A0A4R8DER2"/>
<name>A0A4R8DER2_9BACT</name>
<sequence length="322" mass="35144">MRLYKIFWLLLLIPLAWACEKITHGYLSDDVFYQVNPFYVQQGITTTSSSLVSNGSTEPLNVKLLSVTDVSTGASADSMFLKTQLIKIFTGTPTQDDSTLAMLNAKLEDSMVAPFSVNPIGGRLQFTGADLYVDTGTYSMDIQISNVRGSRVVKDACQLVVTPIATKDTLTYQSWTTGPTATGPFTPVAGQIPVTVTYVPGGADKIIFVWKDKNGNNFNPSAGEVNARVARPTFHNWDPYYPETRTDTSIEYQYPDGVPYLPAFSTVSTGGLSFGGGICYYQLAAAHTDIGLYVNTVSSIQYYLTKGTYVVTYLVNIVARVP</sequence>
<dbReference type="RefSeq" id="WP_133995979.1">
    <property type="nucleotide sequence ID" value="NZ_SODV01000002.1"/>
</dbReference>
<dbReference type="Proteomes" id="UP000294498">
    <property type="component" value="Unassembled WGS sequence"/>
</dbReference>
<proteinExistence type="predicted"/>
<evidence type="ECO:0000313" key="1">
    <source>
        <dbReference type="EMBL" id="TDW96053.1"/>
    </source>
</evidence>
<dbReference type="EMBL" id="SODV01000002">
    <property type="protein sequence ID" value="TDW96053.1"/>
    <property type="molecule type" value="Genomic_DNA"/>
</dbReference>